<reference evidence="1" key="1">
    <citation type="submission" date="2016-10" db="EMBL/GenBank/DDBJ databases">
        <authorList>
            <person name="Benchimol M."/>
            <person name="Almeida L.G."/>
            <person name="Vasconcelos A.T."/>
            <person name="Perreira-Neves A."/>
            <person name="Rosa I.A."/>
            <person name="Tasca T."/>
            <person name="Bogo M.R."/>
            <person name="de Souza W."/>
        </authorList>
    </citation>
    <scope>NUCLEOTIDE SEQUENCE [LARGE SCALE GENOMIC DNA]</scope>
    <source>
        <strain evidence="1">K</strain>
    </source>
</reference>
<dbReference type="EMBL" id="MLAK01000815">
    <property type="protein sequence ID" value="OHT03782.1"/>
    <property type="molecule type" value="Genomic_DNA"/>
</dbReference>
<name>A0A1J4K220_9EUKA</name>
<dbReference type="InterPro" id="IPR026053">
    <property type="entry name" value="HPS1"/>
</dbReference>
<dbReference type="AlphaFoldDB" id="A0A1J4K220"/>
<proteinExistence type="predicted"/>
<sequence>MNVEQNPDSDTLQFNPRNCVKVISTSTTFYPLDGRNEEGLTIINSMAFLNQNFGETVTSFSANDQTIVLQMWNGLLFYIAAKNTTSEQLLRFMLQICRDIAIFLFGAHFENHMAKNIVQSLRETYAKYIEKFFELCNQDYKYMLMVPEMAPECSDLSKHIKDHNPFTQGAIDSSFVECVLFRNHKIVGRYNYKQSSNKKLQPKDIFQVSLSERIEFSNSTFSEDITTITDSQTPNIIYKGGNLTFDGIPQTCFLASVQLGTNSPFVAVFIFKNDKPTPEISEQLNHIIKKLILLINEFGKTKKVVKAYQITGLLHYLMINRSTGEYYESLKPSTNDPIITKLQRKMASVAMAALQTGNFTLIRNHMLFQYTYEMKFRKKGTLLTPNEKLKNQDSEVSYKRIVEEQFHNDSSIQCYELMTVYLGVMNTKDVAKANQHLFDTLLS</sequence>
<protein>
    <submittedName>
        <fullName evidence="1">Uncharacterized protein</fullName>
    </submittedName>
</protein>
<evidence type="ECO:0000313" key="2">
    <source>
        <dbReference type="Proteomes" id="UP000179807"/>
    </source>
</evidence>
<accession>A0A1J4K220</accession>
<dbReference type="Proteomes" id="UP000179807">
    <property type="component" value="Unassembled WGS sequence"/>
</dbReference>
<organism evidence="1 2">
    <name type="scientific">Tritrichomonas foetus</name>
    <dbReference type="NCBI Taxonomy" id="1144522"/>
    <lineage>
        <taxon>Eukaryota</taxon>
        <taxon>Metamonada</taxon>
        <taxon>Parabasalia</taxon>
        <taxon>Tritrichomonadida</taxon>
        <taxon>Tritrichomonadidae</taxon>
        <taxon>Tritrichomonas</taxon>
    </lineage>
</organism>
<dbReference type="PANTHER" id="PTHR12761:SF1">
    <property type="entry name" value="BLOC-3 COMPLEX MEMBER HPS1"/>
    <property type="match status" value="1"/>
</dbReference>
<evidence type="ECO:0000313" key="1">
    <source>
        <dbReference type="EMBL" id="OHT03782.1"/>
    </source>
</evidence>
<gene>
    <name evidence="1" type="ORF">TRFO_01444</name>
</gene>
<dbReference type="VEuPathDB" id="TrichDB:TRFO_01444"/>
<dbReference type="GO" id="GO:0005085">
    <property type="term" value="F:guanyl-nucleotide exchange factor activity"/>
    <property type="evidence" value="ECO:0007669"/>
    <property type="project" value="TreeGrafter"/>
</dbReference>
<dbReference type="OrthoDB" id="10496282at2759"/>
<dbReference type="GO" id="GO:0031085">
    <property type="term" value="C:BLOC-3 complex"/>
    <property type="evidence" value="ECO:0007669"/>
    <property type="project" value="TreeGrafter"/>
</dbReference>
<dbReference type="GeneID" id="94824808"/>
<keyword evidence="2" id="KW-1185">Reference proteome</keyword>
<comment type="caution">
    <text evidence="1">The sequence shown here is derived from an EMBL/GenBank/DDBJ whole genome shotgun (WGS) entry which is preliminary data.</text>
</comment>
<dbReference type="RefSeq" id="XP_068356918.1">
    <property type="nucleotide sequence ID" value="XM_068490104.1"/>
</dbReference>
<dbReference type="PANTHER" id="PTHR12761">
    <property type="entry name" value="HERMANSKY-PUDLAK SYNDROME PROTEIN 1"/>
    <property type="match status" value="1"/>
</dbReference>